<dbReference type="GeneID" id="119745502"/>
<feature type="compositionally biased region" description="Polar residues" evidence="5">
    <location>
        <begin position="552"/>
        <end position="567"/>
    </location>
</feature>
<feature type="coiled-coil region" evidence="4">
    <location>
        <begin position="654"/>
        <end position="686"/>
    </location>
</feature>
<protein>
    <recommendedName>
        <fullName evidence="6">ZMYM2-like/QRICH1 C-terminal domain-containing protein</fullName>
    </recommendedName>
</protein>
<reference evidence="7" key="1">
    <citation type="submission" date="2022-11" db="UniProtKB">
        <authorList>
            <consortium name="EnsemblMetazoa"/>
        </authorList>
    </citation>
    <scope>IDENTIFICATION</scope>
</reference>
<evidence type="ECO:0000256" key="4">
    <source>
        <dbReference type="SAM" id="Coils"/>
    </source>
</evidence>
<feature type="domain" description="ZMYM2-like/QRICH1 C-terminal" evidence="6">
    <location>
        <begin position="188"/>
        <end position="334"/>
    </location>
</feature>
<dbReference type="OMA" id="WYDGVAV"/>
<keyword evidence="3" id="KW-0832">Ubl conjugation</keyword>
<evidence type="ECO:0000256" key="2">
    <source>
        <dbReference type="ARBA" id="ARBA00022553"/>
    </source>
</evidence>
<evidence type="ECO:0000256" key="1">
    <source>
        <dbReference type="ARBA" id="ARBA00022499"/>
    </source>
</evidence>
<organism evidence="7 8">
    <name type="scientific">Patiria miniata</name>
    <name type="common">Bat star</name>
    <name type="synonym">Asterina miniata</name>
    <dbReference type="NCBI Taxonomy" id="46514"/>
    <lineage>
        <taxon>Eukaryota</taxon>
        <taxon>Metazoa</taxon>
        <taxon>Echinodermata</taxon>
        <taxon>Eleutherozoa</taxon>
        <taxon>Asterozoa</taxon>
        <taxon>Asteroidea</taxon>
        <taxon>Valvatacea</taxon>
        <taxon>Valvatida</taxon>
        <taxon>Asterinidae</taxon>
        <taxon>Patiria</taxon>
    </lineage>
</organism>
<evidence type="ECO:0000313" key="8">
    <source>
        <dbReference type="Proteomes" id="UP000887568"/>
    </source>
</evidence>
<dbReference type="InterPro" id="IPR021893">
    <property type="entry name" value="ZMYM2-like_C"/>
</dbReference>
<dbReference type="OrthoDB" id="10038493at2759"/>
<keyword evidence="4" id="KW-0175">Coiled coil</keyword>
<dbReference type="Proteomes" id="UP000887568">
    <property type="component" value="Unplaced"/>
</dbReference>
<accession>A0A914BPB8</accession>
<evidence type="ECO:0000256" key="3">
    <source>
        <dbReference type="ARBA" id="ARBA00022843"/>
    </source>
</evidence>
<dbReference type="RefSeq" id="XP_038077805.1">
    <property type="nucleotide sequence ID" value="XM_038221877.1"/>
</dbReference>
<evidence type="ECO:0000259" key="6">
    <source>
        <dbReference type="Pfam" id="PF12012"/>
    </source>
</evidence>
<evidence type="ECO:0000256" key="5">
    <source>
        <dbReference type="SAM" id="MobiDB-lite"/>
    </source>
</evidence>
<keyword evidence="8" id="KW-1185">Reference proteome</keyword>
<dbReference type="PANTHER" id="PTHR21446:SF12">
    <property type="entry name" value="POTASSIUM CHANNEL TETRAMERIZATION DOMAIN CONTAINING 1"/>
    <property type="match status" value="1"/>
</dbReference>
<feature type="region of interest" description="Disordered" evidence="5">
    <location>
        <begin position="548"/>
        <end position="644"/>
    </location>
</feature>
<proteinExistence type="predicted"/>
<keyword evidence="2" id="KW-0597">Phosphoprotein</keyword>
<sequence length="694" mass="78375">MAASWENNEDDGSSANNGSMFDFAELWSDPEVFESFMGSTDEKVFRAMREAFMGVLADYCTNSKGAAVADVERMSPGELCQFLQEFYADVRQPDGRRYTRHSMFAMRHVLQNHFQNVLQADILNDPTFGPANDVFDAIDCEVMDISVSQHAQQAPWNAWERKKKERNVHIISKEDMDKIRSSYLTDCTSPKGLQNTVFLNVMLHFCCTTYGRWNLRDMKKSNFAVMTDGALNRRFICFVNKDKTGNLAEAHLGNRDTENGGDESDDDFSMDKVRMYEALEDPKRCPVALFEKYLAKLDPKCDVFWQRPHKYKRHDNYWYDGVAVGVNCLGYKMRDISTLAGCSMVYSNQCLKVTSRACRLRMTETGSPCTCSAQHLLPPDTSENSDSGFHGNRASFCTGSSEEENSFLSFVKDEPDDVIVLDDENDGSHEMHNDVSARSDTSPVTYVSLPSHSGHTSQSGIIYKSAVLPSPPATSNAYPIQYQDQALPDCIISVHTNDNPQAHLIEEQFRKSQDSPDFRDAWRVERSWLDDNNERRWLLTQNTENKQRKWLLSQNSGSPVEQGTSRGSADEHLPRNLPPFCQTSQNTRQNLADQVQRSNHAMPRPTTETRSGQNVDRPDSREGGKSATQAPQDAPAASGGRSGITTMMTADSEVLELQKEVLRMQRANLALERRKMELQISKLEAETLRMRGGS</sequence>
<dbReference type="Pfam" id="PF12012">
    <property type="entry name" value="DUF3504"/>
    <property type="match status" value="1"/>
</dbReference>
<keyword evidence="1" id="KW-1017">Isopeptide bond</keyword>
<dbReference type="InterPro" id="IPR052787">
    <property type="entry name" value="MAVS"/>
</dbReference>
<feature type="compositionally biased region" description="Polar residues" evidence="5">
    <location>
        <begin position="581"/>
        <end position="599"/>
    </location>
</feature>
<evidence type="ECO:0000313" key="7">
    <source>
        <dbReference type="EnsemblMetazoa" id="XP_038077805.1"/>
    </source>
</evidence>
<name>A0A914BPB8_PATMI</name>
<dbReference type="EnsemblMetazoa" id="XM_038221877.1">
    <property type="protein sequence ID" value="XP_038077805.1"/>
    <property type="gene ID" value="LOC119745502"/>
</dbReference>
<dbReference type="AlphaFoldDB" id="A0A914BPB8"/>
<dbReference type="PANTHER" id="PTHR21446">
    <property type="entry name" value="DUF3504 DOMAIN-CONTAINING PROTEIN"/>
    <property type="match status" value="1"/>
</dbReference>